<sequence length="109" mass="12352">MNKPHFFELPSGLPGPDEFIETLAESEGFRVERIISHGHQTPAGQWYDQPNDEWVILLQGEATLEWADGQKTRLKAGESLMIPAHQRHRVAQTSNDPPCLWLAVHGRTE</sequence>
<dbReference type="OrthoDB" id="9798585at2"/>
<name>A0A2Z4FGQ5_9DELT</name>
<dbReference type="KEGG" id="bsed:DN745_01990"/>
<dbReference type="EMBL" id="CP030032">
    <property type="protein sequence ID" value="AWV88171.1"/>
    <property type="molecule type" value="Genomic_DNA"/>
</dbReference>
<dbReference type="Proteomes" id="UP000249799">
    <property type="component" value="Chromosome"/>
</dbReference>
<gene>
    <name evidence="1" type="ORF">DN745_01990</name>
</gene>
<dbReference type="RefSeq" id="WP_111331681.1">
    <property type="nucleotide sequence ID" value="NZ_CP030032.1"/>
</dbReference>
<dbReference type="Pfam" id="PF07883">
    <property type="entry name" value="Cupin_2"/>
    <property type="match status" value="1"/>
</dbReference>
<dbReference type="Gene3D" id="2.60.120.10">
    <property type="entry name" value="Jelly Rolls"/>
    <property type="match status" value="1"/>
</dbReference>
<dbReference type="InterPro" id="IPR011051">
    <property type="entry name" value="RmlC_Cupin_sf"/>
</dbReference>
<proteinExistence type="predicted"/>
<dbReference type="CDD" id="cd06981">
    <property type="entry name" value="cupin_reut_a1446"/>
    <property type="match status" value="1"/>
</dbReference>
<organism evidence="1 2">
    <name type="scientific">Bradymonas sediminis</name>
    <dbReference type="NCBI Taxonomy" id="1548548"/>
    <lineage>
        <taxon>Bacteria</taxon>
        <taxon>Deltaproteobacteria</taxon>
        <taxon>Bradymonadales</taxon>
        <taxon>Bradymonadaceae</taxon>
        <taxon>Bradymonas</taxon>
    </lineage>
</organism>
<keyword evidence="2" id="KW-1185">Reference proteome</keyword>
<dbReference type="AlphaFoldDB" id="A0A2Z4FGQ5"/>
<dbReference type="InterPro" id="IPR014710">
    <property type="entry name" value="RmlC-like_jellyroll"/>
</dbReference>
<evidence type="ECO:0000313" key="2">
    <source>
        <dbReference type="Proteomes" id="UP000249799"/>
    </source>
</evidence>
<evidence type="ECO:0000313" key="1">
    <source>
        <dbReference type="EMBL" id="AWV88171.1"/>
    </source>
</evidence>
<protein>
    <submittedName>
        <fullName evidence="1">Cupin</fullName>
    </submittedName>
</protein>
<dbReference type="InterPro" id="IPR013096">
    <property type="entry name" value="Cupin_2"/>
</dbReference>
<reference evidence="1 2" key="1">
    <citation type="submission" date="2018-06" db="EMBL/GenBank/DDBJ databases">
        <title>Lujinxingia sediminis gen. nov. sp. nov., a new facultative anaerobic member of the class Deltaproteobacteria, and proposal of Lujinxingaceae fam. nov.</title>
        <authorList>
            <person name="Guo L.-Y."/>
            <person name="Li C.-M."/>
            <person name="Wang S."/>
            <person name="Du Z.-J."/>
        </authorList>
    </citation>
    <scope>NUCLEOTIDE SEQUENCE [LARGE SCALE GENOMIC DNA]</scope>
    <source>
        <strain evidence="1 2">FA350</strain>
    </source>
</reference>
<dbReference type="SUPFAM" id="SSF51182">
    <property type="entry name" value="RmlC-like cupins"/>
    <property type="match status" value="1"/>
</dbReference>
<accession>A0A2Z4FGQ5</accession>